<gene>
    <name evidence="2" type="ORF">RFI_20512</name>
</gene>
<accession>X6MTQ2</accession>
<feature type="compositionally biased region" description="Basic and acidic residues" evidence="1">
    <location>
        <begin position="1"/>
        <end position="10"/>
    </location>
</feature>
<feature type="region of interest" description="Disordered" evidence="1">
    <location>
        <begin position="37"/>
        <end position="70"/>
    </location>
</feature>
<proteinExistence type="predicted"/>
<keyword evidence="3" id="KW-1185">Reference proteome</keyword>
<dbReference type="EMBL" id="ASPP01017786">
    <property type="protein sequence ID" value="ETO16827.1"/>
    <property type="molecule type" value="Genomic_DNA"/>
</dbReference>
<dbReference type="Proteomes" id="UP000023152">
    <property type="component" value="Unassembled WGS sequence"/>
</dbReference>
<feature type="region of interest" description="Disordered" evidence="1">
    <location>
        <begin position="1"/>
        <end position="20"/>
    </location>
</feature>
<evidence type="ECO:0000256" key="1">
    <source>
        <dbReference type="SAM" id="MobiDB-lite"/>
    </source>
</evidence>
<protein>
    <recommendedName>
        <fullName evidence="4">Trichohyalin</fullName>
    </recommendedName>
</protein>
<dbReference type="AlphaFoldDB" id="X6MTQ2"/>
<name>X6MTQ2_RETFI</name>
<organism evidence="2 3">
    <name type="scientific">Reticulomyxa filosa</name>
    <dbReference type="NCBI Taxonomy" id="46433"/>
    <lineage>
        <taxon>Eukaryota</taxon>
        <taxon>Sar</taxon>
        <taxon>Rhizaria</taxon>
        <taxon>Retaria</taxon>
        <taxon>Foraminifera</taxon>
        <taxon>Monothalamids</taxon>
        <taxon>Reticulomyxidae</taxon>
        <taxon>Reticulomyxa</taxon>
    </lineage>
</organism>
<comment type="caution">
    <text evidence="2">The sequence shown here is derived from an EMBL/GenBank/DDBJ whole genome shotgun (WGS) entry which is preliminary data.</text>
</comment>
<feature type="region of interest" description="Disordered" evidence="1">
    <location>
        <begin position="135"/>
        <end position="169"/>
    </location>
</feature>
<evidence type="ECO:0000313" key="3">
    <source>
        <dbReference type="Proteomes" id="UP000023152"/>
    </source>
</evidence>
<reference evidence="2 3" key="1">
    <citation type="journal article" date="2013" name="Curr. Biol.">
        <title>The Genome of the Foraminiferan Reticulomyxa filosa.</title>
        <authorList>
            <person name="Glockner G."/>
            <person name="Hulsmann N."/>
            <person name="Schleicher M."/>
            <person name="Noegel A.A."/>
            <person name="Eichinger L."/>
            <person name="Gallinger C."/>
            <person name="Pawlowski J."/>
            <person name="Sierra R."/>
            <person name="Euteneuer U."/>
            <person name="Pillet L."/>
            <person name="Moustafa A."/>
            <person name="Platzer M."/>
            <person name="Groth M."/>
            <person name="Szafranski K."/>
            <person name="Schliwa M."/>
        </authorList>
    </citation>
    <scope>NUCLEOTIDE SEQUENCE [LARGE SCALE GENOMIC DNA]</scope>
</reference>
<evidence type="ECO:0000313" key="2">
    <source>
        <dbReference type="EMBL" id="ETO16827.1"/>
    </source>
</evidence>
<sequence>MAEAMKEAEQHKKRLLEMQANMEEEARLKREAEAELRRKAIADEEEKRRKEREEELRRQKEAELQEKRRQQEELARERELLIAAKKKQEEEEEKLRQEKEKLIHCHFVCFQITTIQKKPQQQQCPLQYITQCTHKKKKKKLKQIGKKGKKGGKKKKRKEDDWSNERPWTPERVVAAIHAETSPVNWALFYPSTKELKPLENGAWETCLL</sequence>
<evidence type="ECO:0008006" key="4">
    <source>
        <dbReference type="Google" id="ProtNLM"/>
    </source>
</evidence>
<feature type="compositionally biased region" description="Basic residues" evidence="1">
    <location>
        <begin position="135"/>
        <end position="157"/>
    </location>
</feature>